<comment type="similarity">
    <text evidence="1">Belongs to the PPR family. P subfamily.</text>
</comment>
<dbReference type="EMBL" id="JADCNL010000003">
    <property type="protein sequence ID" value="KAG0489270.1"/>
    <property type="molecule type" value="Genomic_DNA"/>
</dbReference>
<evidence type="ECO:0000256" key="3">
    <source>
        <dbReference type="PROSITE-ProRule" id="PRU00708"/>
    </source>
</evidence>
<feature type="repeat" description="PPR" evidence="3">
    <location>
        <begin position="349"/>
        <end position="384"/>
    </location>
</feature>
<reference evidence="4 5" key="1">
    <citation type="journal article" date="2020" name="Nat. Food">
        <title>A phased Vanilla planifolia genome enables genetic improvement of flavour and production.</title>
        <authorList>
            <person name="Hasing T."/>
            <person name="Tang H."/>
            <person name="Brym M."/>
            <person name="Khazi F."/>
            <person name="Huang T."/>
            <person name="Chambers A.H."/>
        </authorList>
    </citation>
    <scope>NUCLEOTIDE SEQUENCE [LARGE SCALE GENOMIC DNA]</scope>
    <source>
        <tissue evidence="4">Leaf</tissue>
    </source>
</reference>
<dbReference type="PANTHER" id="PTHR47447:SF24">
    <property type="entry name" value="PENTATRICOPEPTIDE REPEAT-CONTAINING PROTEIN"/>
    <property type="match status" value="1"/>
</dbReference>
<feature type="repeat" description="PPR" evidence="3">
    <location>
        <begin position="244"/>
        <end position="278"/>
    </location>
</feature>
<dbReference type="Pfam" id="PF12854">
    <property type="entry name" value="PPR_1"/>
    <property type="match status" value="2"/>
</dbReference>
<dbReference type="InterPro" id="IPR011990">
    <property type="entry name" value="TPR-like_helical_dom_sf"/>
</dbReference>
<gene>
    <name evidence="4" type="ORF">HPP92_008081</name>
</gene>
<dbReference type="PANTHER" id="PTHR47447">
    <property type="entry name" value="OS03G0856100 PROTEIN"/>
    <property type="match status" value="1"/>
</dbReference>
<dbReference type="Proteomes" id="UP000636800">
    <property type="component" value="Chromosome 3"/>
</dbReference>
<feature type="repeat" description="PPR" evidence="3">
    <location>
        <begin position="456"/>
        <end position="490"/>
    </location>
</feature>
<evidence type="ECO:0000313" key="4">
    <source>
        <dbReference type="EMBL" id="KAG0489270.1"/>
    </source>
</evidence>
<comment type="caution">
    <text evidence="4">The sequence shown here is derived from an EMBL/GenBank/DDBJ whole genome shotgun (WGS) entry which is preliminary data.</text>
</comment>
<keyword evidence="5" id="KW-1185">Reference proteome</keyword>
<evidence type="ECO:0000313" key="5">
    <source>
        <dbReference type="Proteomes" id="UP000636800"/>
    </source>
</evidence>
<name>A0A835RJC2_VANPL</name>
<dbReference type="PROSITE" id="PS51375">
    <property type="entry name" value="PPR"/>
    <property type="match status" value="6"/>
</dbReference>
<feature type="repeat" description="PPR" evidence="3">
    <location>
        <begin position="314"/>
        <end position="348"/>
    </location>
</feature>
<proteinExistence type="inferred from homology"/>
<sequence length="523" mass="60007">MQGLLNFSSRHFPFITIPSCIIYHSGLYIVQRSFDENCSIANWSSSSTHYHEDLMHSNLMQEFVLSTEEEEDAQKIRIAILNVQNRSVNNIIQALESDYLCQQMQLGTVLVDSLLQKFGDDWKSALAFFQWAGSRPGYRHTSCMYDKMVDLLGKMKQMDQMWDLVEKMRTGGFMTLETVAKIMRRLAGARRWREAIRFFDDLGRLGFEKDTKSMNLLLDTLCKERKVELAREVFIELKAHIPVDAYTFNIFVHGWCNVQRIEEALWTTQEMKGYGFHPSVITYSSILKAYCNQSNFCKVYELLDQMVAEGCPPNAVTYTIVIKSLARSHDVEDVLNVVNRMKSSGCSPDTRFYNTLINILGNAGRLDDALHIFDGVMELNGVCRDLSTCNIMISLFCQHDKEQEALHVLNEMKGSSCKPVLQTYYPLLKLCFRARKLHQLKSLLSDITIKHHLSLDLDAYTLLIHGLCVAGNVEWAYSLFSEMIDLEIVPRIRTCRLIMDLAEQKNMNVAVERIKSLISGSKV</sequence>
<evidence type="ECO:0000256" key="2">
    <source>
        <dbReference type="ARBA" id="ARBA00022737"/>
    </source>
</evidence>
<evidence type="ECO:0008006" key="6">
    <source>
        <dbReference type="Google" id="ProtNLM"/>
    </source>
</evidence>
<dbReference type="AlphaFoldDB" id="A0A835RJC2"/>
<dbReference type="Pfam" id="PF13041">
    <property type="entry name" value="PPR_2"/>
    <property type="match status" value="3"/>
</dbReference>
<accession>A0A835RJC2</accession>
<dbReference type="NCBIfam" id="TIGR00756">
    <property type="entry name" value="PPR"/>
    <property type="match status" value="5"/>
</dbReference>
<evidence type="ECO:0000256" key="1">
    <source>
        <dbReference type="ARBA" id="ARBA00007626"/>
    </source>
</evidence>
<feature type="repeat" description="PPR" evidence="3">
    <location>
        <begin position="279"/>
        <end position="313"/>
    </location>
</feature>
<protein>
    <recommendedName>
        <fullName evidence="6">Pentatricopeptide repeat-containing protein</fullName>
    </recommendedName>
</protein>
<dbReference type="InterPro" id="IPR002885">
    <property type="entry name" value="PPR_rpt"/>
</dbReference>
<keyword evidence="2" id="KW-0677">Repeat</keyword>
<dbReference type="Gene3D" id="1.25.40.10">
    <property type="entry name" value="Tetratricopeptide repeat domain"/>
    <property type="match status" value="4"/>
</dbReference>
<feature type="repeat" description="PPR" evidence="3">
    <location>
        <begin position="385"/>
        <end position="419"/>
    </location>
</feature>
<organism evidence="4 5">
    <name type="scientific">Vanilla planifolia</name>
    <name type="common">Vanilla</name>
    <dbReference type="NCBI Taxonomy" id="51239"/>
    <lineage>
        <taxon>Eukaryota</taxon>
        <taxon>Viridiplantae</taxon>
        <taxon>Streptophyta</taxon>
        <taxon>Embryophyta</taxon>
        <taxon>Tracheophyta</taxon>
        <taxon>Spermatophyta</taxon>
        <taxon>Magnoliopsida</taxon>
        <taxon>Liliopsida</taxon>
        <taxon>Asparagales</taxon>
        <taxon>Orchidaceae</taxon>
        <taxon>Vanilloideae</taxon>
        <taxon>Vanilleae</taxon>
        <taxon>Vanilla</taxon>
    </lineage>
</organism>